<name>A0A2S6G0A3_9CLOT</name>
<reference evidence="3 4" key="1">
    <citation type="submission" date="2018-02" db="EMBL/GenBank/DDBJ databases">
        <title>Genomic Encyclopedia of Archaeal and Bacterial Type Strains, Phase II (KMG-II): from individual species to whole genera.</title>
        <authorList>
            <person name="Goeker M."/>
        </authorList>
    </citation>
    <scope>NUCLEOTIDE SEQUENCE [LARGE SCALE GENOMIC DNA]</scope>
    <source>
        <strain evidence="3 4">DSM 15099</strain>
    </source>
</reference>
<feature type="coiled-coil region" evidence="1">
    <location>
        <begin position="6"/>
        <end position="72"/>
    </location>
</feature>
<evidence type="ECO:0000313" key="4">
    <source>
        <dbReference type="Proteomes" id="UP000239863"/>
    </source>
</evidence>
<keyword evidence="2" id="KW-1133">Transmembrane helix</keyword>
<evidence type="ECO:0000256" key="1">
    <source>
        <dbReference type="SAM" id="Coils"/>
    </source>
</evidence>
<gene>
    <name evidence="3" type="ORF">BD821_102211</name>
</gene>
<protein>
    <recommendedName>
        <fullName evidence="5">Glycine zipper family protein</fullName>
    </recommendedName>
</protein>
<dbReference type="Proteomes" id="UP000239863">
    <property type="component" value="Unassembled WGS sequence"/>
</dbReference>
<organism evidence="3 4">
    <name type="scientific">Clostridium algidicarnis DSM 15099</name>
    <dbReference type="NCBI Taxonomy" id="1121295"/>
    <lineage>
        <taxon>Bacteria</taxon>
        <taxon>Bacillati</taxon>
        <taxon>Bacillota</taxon>
        <taxon>Clostridia</taxon>
        <taxon>Eubacteriales</taxon>
        <taxon>Clostridiaceae</taxon>
        <taxon>Clostridium</taxon>
    </lineage>
</organism>
<evidence type="ECO:0008006" key="5">
    <source>
        <dbReference type="Google" id="ProtNLM"/>
    </source>
</evidence>
<evidence type="ECO:0000313" key="3">
    <source>
        <dbReference type="EMBL" id="PPK49292.1"/>
    </source>
</evidence>
<dbReference type="STRING" id="37659.GCA_000703125_01835"/>
<keyword evidence="2" id="KW-0812">Transmembrane</keyword>
<keyword evidence="1" id="KW-0175">Coiled coil</keyword>
<dbReference type="AlphaFoldDB" id="A0A2S6G0A3"/>
<evidence type="ECO:0000256" key="2">
    <source>
        <dbReference type="SAM" id="Phobius"/>
    </source>
</evidence>
<feature type="transmembrane region" description="Helical" evidence="2">
    <location>
        <begin position="123"/>
        <end position="141"/>
    </location>
</feature>
<proteinExistence type="predicted"/>
<dbReference type="RefSeq" id="WP_207655263.1">
    <property type="nucleotide sequence ID" value="NZ_PTIS01000002.1"/>
</dbReference>
<dbReference type="EMBL" id="PTIS01000002">
    <property type="protein sequence ID" value="PPK49292.1"/>
    <property type="molecule type" value="Genomic_DNA"/>
</dbReference>
<feature type="transmembrane region" description="Helical" evidence="2">
    <location>
        <begin position="98"/>
        <end position="117"/>
    </location>
</feature>
<accession>A0A2S6G0A3</accession>
<keyword evidence="2" id="KW-0472">Membrane</keyword>
<sequence length="152" mass="17318">MYSKDFNEISENIQLLRNEVDEKLAERLKLDLLERIYKRLYSFDCNECNKVINELDDQVRELRNKRGLLDKEELKQHTKKIEAMKLHLQKDHKLVPEGYYTSIYISIGVSLGLIFGLTLFHNVALGLPIGMAVGVGVGSGLDADAKKKGKVI</sequence>
<comment type="caution">
    <text evidence="3">The sequence shown here is derived from an EMBL/GenBank/DDBJ whole genome shotgun (WGS) entry which is preliminary data.</text>
</comment>